<proteinExistence type="predicted"/>
<feature type="compositionally biased region" description="Basic and acidic residues" evidence="2">
    <location>
        <begin position="289"/>
        <end position="307"/>
    </location>
</feature>
<name>A0A2U3DTC9_PURLI</name>
<reference evidence="3 4" key="1">
    <citation type="journal article" date="2016" name="Front. Microbiol.">
        <title>Genome and transcriptome sequences reveal the specific parasitism of the nematophagous Purpureocillium lilacinum 36-1.</title>
        <authorList>
            <person name="Xie J."/>
            <person name="Li S."/>
            <person name="Mo C."/>
            <person name="Xiao X."/>
            <person name="Peng D."/>
            <person name="Wang G."/>
            <person name="Xiao Y."/>
        </authorList>
    </citation>
    <scope>NUCLEOTIDE SEQUENCE [LARGE SCALE GENOMIC DNA]</scope>
    <source>
        <strain evidence="3 4">36-1</strain>
    </source>
</reference>
<comment type="caution">
    <text evidence="3">The sequence shown here is derived from an EMBL/GenBank/DDBJ whole genome shotgun (WGS) entry which is preliminary data.</text>
</comment>
<keyword evidence="1" id="KW-0175">Coiled coil</keyword>
<feature type="compositionally biased region" description="Low complexity" evidence="2">
    <location>
        <begin position="131"/>
        <end position="145"/>
    </location>
</feature>
<feature type="compositionally biased region" description="Pro residues" evidence="2">
    <location>
        <begin position="233"/>
        <end position="242"/>
    </location>
</feature>
<evidence type="ECO:0000256" key="2">
    <source>
        <dbReference type="SAM" id="MobiDB-lite"/>
    </source>
</evidence>
<feature type="compositionally biased region" description="Low complexity" evidence="2">
    <location>
        <begin position="194"/>
        <end position="203"/>
    </location>
</feature>
<feature type="compositionally biased region" description="Basic and acidic residues" evidence="2">
    <location>
        <begin position="154"/>
        <end position="168"/>
    </location>
</feature>
<organism evidence="3 4">
    <name type="scientific">Purpureocillium lilacinum</name>
    <name type="common">Paecilomyces lilacinus</name>
    <dbReference type="NCBI Taxonomy" id="33203"/>
    <lineage>
        <taxon>Eukaryota</taxon>
        <taxon>Fungi</taxon>
        <taxon>Dikarya</taxon>
        <taxon>Ascomycota</taxon>
        <taxon>Pezizomycotina</taxon>
        <taxon>Sordariomycetes</taxon>
        <taxon>Hypocreomycetidae</taxon>
        <taxon>Hypocreales</taxon>
        <taxon>Ophiocordycipitaceae</taxon>
        <taxon>Purpureocillium</taxon>
    </lineage>
</organism>
<protein>
    <submittedName>
        <fullName evidence="3">Uncharacterized protein</fullName>
    </submittedName>
</protein>
<feature type="compositionally biased region" description="Low complexity" evidence="2">
    <location>
        <begin position="170"/>
        <end position="183"/>
    </location>
</feature>
<sequence>MSSPATAMSHHGDYADPASSPLAQRQARQHYHQQAGQMHREALDQPSPPPPCACDRRRDVLSPTLSDRAAASSPRPVDRRRSHNSSGSWDGSPSHSRNSSFGHHSRSGSDRGGFRDVVGGVTTPSPPPPAFLSSPSVASSLAFSTPALGSFSPLRRELSRTTTLHDDIDQQQQQQQPQSPARLSRQDLARRLSQLAQRLSYDDGGSGGSADDHVDELMLQGQLDQLEKAFLSRPPPPPPPPQQGSASAFEMRSSPPRSDHAGSASALASPASSLFRSRFSDLSASLQLQREREREAEELGRRRELEPAPRPGMTVPEAKKVIAEMGKLNDELSTVVSNLRARQEESDHIHSLLIERAERAAQRIIFLQRRIAYLEEELQENDDELQHLRICLKAVEIQLPPHPDAELLRCIATFKHDYQALKKKRANRHSMTSSDDNTSYAASP</sequence>
<feature type="compositionally biased region" description="Low complexity" evidence="2">
    <location>
        <begin position="84"/>
        <end position="102"/>
    </location>
</feature>
<feature type="region of interest" description="Disordered" evidence="2">
    <location>
        <begin position="229"/>
        <end position="267"/>
    </location>
</feature>
<evidence type="ECO:0000256" key="1">
    <source>
        <dbReference type="SAM" id="Coils"/>
    </source>
</evidence>
<dbReference type="Proteomes" id="UP000245956">
    <property type="component" value="Unassembled WGS sequence"/>
</dbReference>
<accession>A0A2U3DTC9</accession>
<feature type="region of interest" description="Disordered" evidence="2">
    <location>
        <begin position="286"/>
        <end position="314"/>
    </location>
</feature>
<dbReference type="AlphaFoldDB" id="A0A2U3DTC9"/>
<feature type="coiled-coil region" evidence="1">
    <location>
        <begin position="357"/>
        <end position="384"/>
    </location>
</feature>
<dbReference type="EMBL" id="LCWV01000032">
    <property type="protein sequence ID" value="PWI65502.1"/>
    <property type="molecule type" value="Genomic_DNA"/>
</dbReference>
<gene>
    <name evidence="3" type="ORF">PCL_06921</name>
</gene>
<evidence type="ECO:0000313" key="3">
    <source>
        <dbReference type="EMBL" id="PWI65502.1"/>
    </source>
</evidence>
<evidence type="ECO:0000313" key="4">
    <source>
        <dbReference type="Proteomes" id="UP000245956"/>
    </source>
</evidence>
<feature type="region of interest" description="Disordered" evidence="2">
    <location>
        <begin position="194"/>
        <end position="213"/>
    </location>
</feature>
<feature type="compositionally biased region" description="Polar residues" evidence="2">
    <location>
        <begin position="429"/>
        <end position="444"/>
    </location>
</feature>
<feature type="region of interest" description="Disordered" evidence="2">
    <location>
        <begin position="423"/>
        <end position="444"/>
    </location>
</feature>
<feature type="region of interest" description="Disordered" evidence="2">
    <location>
        <begin position="1"/>
        <end position="188"/>
    </location>
</feature>